<evidence type="ECO:0000256" key="4">
    <source>
        <dbReference type="ARBA" id="ARBA00022695"/>
    </source>
</evidence>
<evidence type="ECO:0000256" key="11">
    <source>
        <dbReference type="ARBA" id="ARBA00049244"/>
    </source>
</evidence>
<evidence type="ECO:0000256" key="14">
    <source>
        <dbReference type="SAM" id="MobiDB-lite"/>
    </source>
</evidence>
<evidence type="ECO:0000256" key="13">
    <source>
        <dbReference type="RuleBase" id="RU366014"/>
    </source>
</evidence>
<comment type="function">
    <text evidence="13">DNA polymerase that functions in several pathways of DNA repair. Involved in base excision repair (BER) responsible for repair of lesions that give rise to abasic (AP) sites in DNA. Also contributes to DNA double-strand break repair by non-homologous end joining and homologous recombination. Has both template-dependent and template-independent (terminal transferase) DNA polymerase activities. Has also a 5'-deoxyribose-5-phosphate lyase (dRP lyase) activity.</text>
</comment>
<name>A0A0W0CBP0_CANGB</name>
<keyword evidence="3 13" id="KW-0808">Transferase</keyword>
<dbReference type="EMBL" id="LLZZ01000167">
    <property type="protein sequence ID" value="KTA96827.1"/>
    <property type="molecule type" value="Genomic_DNA"/>
</dbReference>
<dbReference type="GO" id="GO:0006284">
    <property type="term" value="P:base-excision repair"/>
    <property type="evidence" value="ECO:0007669"/>
    <property type="project" value="TreeGrafter"/>
</dbReference>
<dbReference type="VEuPathDB" id="FungiDB:GVI51_L07557"/>
<evidence type="ECO:0000256" key="8">
    <source>
        <dbReference type="ARBA" id="ARBA00022932"/>
    </source>
</evidence>
<dbReference type="VEuPathDB" id="FungiDB:B1J91_L07700g"/>
<accession>A0A0W0CBP0</accession>
<dbReference type="InterPro" id="IPR027421">
    <property type="entry name" value="DNA_pol_lamdba_lyase_dom_sf"/>
</dbReference>
<dbReference type="Gene3D" id="3.30.210.10">
    <property type="entry name" value="DNA polymerase, thumb domain"/>
    <property type="match status" value="1"/>
</dbReference>
<organism evidence="16 18">
    <name type="scientific">Candida glabrata</name>
    <name type="common">Yeast</name>
    <name type="synonym">Torulopsis glabrata</name>
    <dbReference type="NCBI Taxonomy" id="5478"/>
    <lineage>
        <taxon>Eukaryota</taxon>
        <taxon>Fungi</taxon>
        <taxon>Dikarya</taxon>
        <taxon>Ascomycota</taxon>
        <taxon>Saccharomycotina</taxon>
        <taxon>Saccharomycetes</taxon>
        <taxon>Saccharomycetales</taxon>
        <taxon>Saccharomycetaceae</taxon>
        <taxon>Nakaseomyces</taxon>
    </lineage>
</organism>
<gene>
    <name evidence="17" type="ORF">AO440_005149</name>
    <name evidence="16" type="ORF">AO440_005386</name>
</gene>
<dbReference type="InterPro" id="IPR028207">
    <property type="entry name" value="DNA_pol_B_palm_palm"/>
</dbReference>
<dbReference type="GO" id="GO:0006303">
    <property type="term" value="P:double-strand break repair via nonhomologous end joining"/>
    <property type="evidence" value="ECO:0007669"/>
    <property type="project" value="EnsemblFungi"/>
</dbReference>
<dbReference type="SUPFAM" id="SSF81585">
    <property type="entry name" value="PsbU/PolX domain-like"/>
    <property type="match status" value="1"/>
</dbReference>
<dbReference type="SUPFAM" id="SSF81301">
    <property type="entry name" value="Nucleotidyltransferase"/>
    <property type="match status" value="1"/>
</dbReference>
<evidence type="ECO:0000313" key="17">
    <source>
        <dbReference type="EMBL" id="KTA98441.1"/>
    </source>
</evidence>
<dbReference type="Pfam" id="PF14792">
    <property type="entry name" value="DNA_pol_B_palm"/>
    <property type="match status" value="1"/>
</dbReference>
<evidence type="ECO:0000256" key="5">
    <source>
        <dbReference type="ARBA" id="ARBA00022723"/>
    </source>
</evidence>
<evidence type="ECO:0000256" key="1">
    <source>
        <dbReference type="ARBA" id="ARBA00001946"/>
    </source>
</evidence>
<dbReference type="EC" id="2.7.7.7" evidence="13"/>
<dbReference type="InterPro" id="IPR002008">
    <property type="entry name" value="DNA_pol_X_beta-like"/>
</dbReference>
<dbReference type="Proteomes" id="UP000054886">
    <property type="component" value="Unassembled WGS sequence"/>
</dbReference>
<keyword evidence="4 13" id="KW-0548">Nucleotidyltransferase</keyword>
<dbReference type="EMBL" id="LLZZ01000153">
    <property type="protein sequence ID" value="KTA98441.1"/>
    <property type="molecule type" value="Genomic_DNA"/>
</dbReference>
<evidence type="ECO:0000259" key="15">
    <source>
        <dbReference type="SMART" id="SM00483"/>
    </source>
</evidence>
<dbReference type="InterPro" id="IPR043519">
    <property type="entry name" value="NT_sf"/>
</dbReference>
<dbReference type="InterPro" id="IPR022312">
    <property type="entry name" value="DNA_pol_X"/>
</dbReference>
<dbReference type="Gene3D" id="1.10.150.110">
    <property type="entry name" value="DNA polymerase beta, N-terminal domain-like"/>
    <property type="match status" value="1"/>
</dbReference>
<dbReference type="GO" id="GO:0003887">
    <property type="term" value="F:DNA-directed DNA polymerase activity"/>
    <property type="evidence" value="ECO:0007669"/>
    <property type="project" value="UniProtKB-UniRule"/>
</dbReference>
<dbReference type="SMART" id="SM00483">
    <property type="entry name" value="POLXc"/>
    <property type="match status" value="1"/>
</dbReference>
<dbReference type="PRINTS" id="PR00869">
    <property type="entry name" value="DNAPOLX"/>
</dbReference>
<keyword evidence="6 13" id="KW-0227">DNA damage</keyword>
<dbReference type="InterPro" id="IPR037160">
    <property type="entry name" value="DNA_Pol_thumb_sf"/>
</dbReference>
<evidence type="ECO:0000256" key="6">
    <source>
        <dbReference type="ARBA" id="ARBA00022763"/>
    </source>
</evidence>
<keyword evidence="9 13" id="KW-0234">DNA repair</keyword>
<keyword evidence="10 13" id="KW-0539">Nucleus</keyword>
<dbReference type="CDD" id="cd00141">
    <property type="entry name" value="NT_POLXc"/>
    <property type="match status" value="1"/>
</dbReference>
<evidence type="ECO:0000256" key="7">
    <source>
        <dbReference type="ARBA" id="ARBA00022842"/>
    </source>
</evidence>
<dbReference type="GO" id="GO:0046872">
    <property type="term" value="F:metal ion binding"/>
    <property type="evidence" value="ECO:0007669"/>
    <property type="project" value="UniProtKB-UniRule"/>
</dbReference>
<dbReference type="InterPro" id="IPR029398">
    <property type="entry name" value="PolB_thumb"/>
</dbReference>
<dbReference type="PRINTS" id="PR00870">
    <property type="entry name" value="DNAPOLXBETA"/>
</dbReference>
<feature type="domain" description="DNA-directed DNA polymerase X" evidence="15">
    <location>
        <begin position="179"/>
        <end position="557"/>
    </location>
</feature>
<dbReference type="InterPro" id="IPR010996">
    <property type="entry name" value="HHH_MUS81"/>
</dbReference>
<evidence type="ECO:0000313" key="18">
    <source>
        <dbReference type="Proteomes" id="UP000054886"/>
    </source>
</evidence>
<proteinExistence type="inferred from homology"/>
<dbReference type="VEuPathDB" id="FungiDB:GWK60_L07535"/>
<evidence type="ECO:0000256" key="9">
    <source>
        <dbReference type="ARBA" id="ARBA00023204"/>
    </source>
</evidence>
<comment type="subcellular location">
    <subcellularLocation>
        <location evidence="2 13">Nucleus</location>
    </subcellularLocation>
</comment>
<dbReference type="SUPFAM" id="SSF47802">
    <property type="entry name" value="DNA polymerase beta, N-terminal domain-like"/>
    <property type="match status" value="1"/>
</dbReference>
<dbReference type="GO" id="GO:0003677">
    <property type="term" value="F:DNA binding"/>
    <property type="evidence" value="ECO:0007669"/>
    <property type="project" value="UniProtKB-UniRule"/>
</dbReference>
<dbReference type="VEuPathDB" id="FungiDB:CAGL0L07700g"/>
<feature type="compositionally biased region" description="Polar residues" evidence="14">
    <location>
        <begin position="157"/>
        <end position="167"/>
    </location>
</feature>
<dbReference type="InterPro" id="IPR002054">
    <property type="entry name" value="DNA-dir_DNA_pol_X"/>
</dbReference>
<feature type="region of interest" description="Disordered" evidence="14">
    <location>
        <begin position="122"/>
        <end position="167"/>
    </location>
</feature>
<evidence type="ECO:0000256" key="2">
    <source>
        <dbReference type="ARBA" id="ARBA00004123"/>
    </source>
</evidence>
<sequence length="568" mass="64897">MGILSGKKFLILPNSHTGSVNILAGIVKEQGGFLVSSADRLSNDVVVLVNDSFVDKTNKIVNRGLFLKEFELDASVVWTYVLENELVCLRVSLVPSWVENGTFHFSDSERIILLDSESQERDTKNVQFHSAGNEEAGSDDETDVEGNKESTGDITDVSDTATPQLQSSPLSKYIKQEEDIDNQVLIKALGRLVKKYEVKGDQYRSRSYRLAKQAVEKYPHKITSGSQAQRQLSNIGSSIAKKIQLLLDTGTLPGLEDPATDEYESSLGYFSECYGIGVPMAKKWITLNISTFYRAARLHPKLFISDWPILYGWTYYEDWSKRIPRDEVTAHFELVKEEVRRVGNGCSVEMQGSYVRGARDTGDVDLMFYKENCDDLEEVTIGMENVAASLYQKGYIKCFLLLTDKLERMFRPDILSRLQKCGIAEISNEHTFRNSDRGKKLFFGVELPGDYPIYPFDDKDILQLKPQDKFMSKSKDAGHFCRRLDFFCCKWSELGAARIHYTGNTDYNRWLRVRAMDMGYKLTQHGIFKDDVLLESFDERKIFEYLHVPYLNPVDRNKTDWVNIPIPK</sequence>
<dbReference type="Gene3D" id="3.30.460.10">
    <property type="entry name" value="Beta Polymerase, domain 2"/>
    <property type="match status" value="1"/>
</dbReference>
<dbReference type="Pfam" id="PF14716">
    <property type="entry name" value="HHH_8"/>
    <property type="match status" value="1"/>
</dbReference>
<evidence type="ECO:0000313" key="16">
    <source>
        <dbReference type="EMBL" id="KTA96827.1"/>
    </source>
</evidence>
<dbReference type="PANTHER" id="PTHR11276">
    <property type="entry name" value="DNA POLYMERASE TYPE-X FAMILY MEMBER"/>
    <property type="match status" value="1"/>
</dbReference>
<keyword evidence="8 13" id="KW-0239">DNA-directed DNA polymerase</keyword>
<comment type="caution">
    <text evidence="16">The sequence shown here is derived from an EMBL/GenBank/DDBJ whole genome shotgun (WGS) entry which is preliminary data.</text>
</comment>
<keyword evidence="7" id="KW-0460">Magnesium</keyword>
<evidence type="ECO:0000256" key="10">
    <source>
        <dbReference type="ARBA" id="ARBA00023242"/>
    </source>
</evidence>
<keyword evidence="5" id="KW-0479">Metal-binding</keyword>
<dbReference type="PANTHER" id="PTHR11276:SF42">
    <property type="entry name" value="DNA POLYMERASE BETA"/>
    <property type="match status" value="1"/>
</dbReference>
<comment type="catalytic activity">
    <reaction evidence="11 13">
        <text>DNA(n) + a 2'-deoxyribonucleoside 5'-triphosphate = DNA(n+1) + diphosphate</text>
        <dbReference type="Rhea" id="RHEA:22508"/>
        <dbReference type="Rhea" id="RHEA-COMP:17339"/>
        <dbReference type="Rhea" id="RHEA-COMP:17340"/>
        <dbReference type="ChEBI" id="CHEBI:33019"/>
        <dbReference type="ChEBI" id="CHEBI:61560"/>
        <dbReference type="ChEBI" id="CHEBI:173112"/>
        <dbReference type="EC" id="2.7.7.7"/>
    </reaction>
</comment>
<comment type="similarity">
    <text evidence="13">Belongs to the DNA polymerase type-X family.</text>
</comment>
<reference evidence="16 18" key="1">
    <citation type="submission" date="2015-10" db="EMBL/GenBank/DDBJ databases">
        <title>Draft genomes sequences of Candida glabrata isolates 1A, 1B, 2A, 2B, 3A and 3B.</title>
        <authorList>
            <person name="Haavelsrud O.E."/>
            <person name="Gaustad P."/>
        </authorList>
    </citation>
    <scope>NUCLEOTIDE SEQUENCE [LARGE SCALE GENOMIC DNA]</scope>
    <source>
        <strain evidence="16">910700640</strain>
    </source>
</reference>
<dbReference type="Pfam" id="PF14791">
    <property type="entry name" value="DNA_pol_B_thumb"/>
    <property type="match status" value="1"/>
</dbReference>
<dbReference type="AlphaFoldDB" id="A0A0W0CBP0"/>
<dbReference type="GO" id="GO:0005634">
    <property type="term" value="C:nucleus"/>
    <property type="evidence" value="ECO:0007669"/>
    <property type="project" value="UniProtKB-SubCell"/>
</dbReference>
<evidence type="ECO:0000256" key="12">
    <source>
        <dbReference type="PIRSR" id="PIRSR622312-50"/>
    </source>
</evidence>
<evidence type="ECO:0000256" key="3">
    <source>
        <dbReference type="ARBA" id="ARBA00022679"/>
    </source>
</evidence>
<feature type="active site" description="Nucleophile; Schiff-base intermediate with DNA; for 5'-dRP lyase activity" evidence="12">
    <location>
        <position position="242"/>
    </location>
</feature>
<comment type="cofactor">
    <cofactor evidence="1">
        <name>Mg(2+)</name>
        <dbReference type="ChEBI" id="CHEBI:18420"/>
    </cofactor>
</comment>
<protein>
    <recommendedName>
        <fullName evidence="13">DNA polymerase</fullName>
        <ecNumber evidence="13">2.7.7.7</ecNumber>
    </recommendedName>
</protein>